<sequence>MNIKPYRVPQDEKVNLFDYPTTEGKKKENETIRDEVVPPLVEKLKTLHEKLNAEEKHGILVVLQALDGAGKDESISYIFSNLHAQGVKTTNLSKPSEEEQKHDFLWRLQPAIPKRGEIGILNRSHYEDVIAPRIHDQLDDEDIPEGHDKDSIWELRYRQINEFEKYLRENNIHVAKFFFNMSKDEQKERLLDRMKNPDRQHEFSFSDYEERQYWDDYQKVFQDMLDNTSTDYAPWHVLPADDEWHTRRLVNEIMIGLLEEIDPKFPEMTGEEKEKLEEYIDKLENE</sequence>
<keyword evidence="1 4" id="KW-0808">Transferase</keyword>
<keyword evidence="2" id="KW-0418">Kinase</keyword>
<dbReference type="Proteomes" id="UP000216682">
    <property type="component" value="Unassembled WGS sequence"/>
</dbReference>
<evidence type="ECO:0000256" key="1">
    <source>
        <dbReference type="ARBA" id="ARBA00022679"/>
    </source>
</evidence>
<dbReference type="PANTHER" id="PTHR34383:SF3">
    <property type="entry name" value="POLYPHOSPHATE:AMP PHOSPHOTRANSFERASE"/>
    <property type="match status" value="1"/>
</dbReference>
<dbReference type="InterPro" id="IPR022300">
    <property type="entry name" value="PPK2-rel_1"/>
</dbReference>
<dbReference type="GO" id="GO:0008976">
    <property type="term" value="F:polyphosphate kinase activity"/>
    <property type="evidence" value="ECO:0007669"/>
    <property type="project" value="InterPro"/>
</dbReference>
<dbReference type="SUPFAM" id="SSF52540">
    <property type="entry name" value="P-loop containing nucleoside triphosphate hydrolases"/>
    <property type="match status" value="1"/>
</dbReference>
<protein>
    <submittedName>
        <fullName evidence="4">Polyphosphate--nucleotide phosphotransferase</fullName>
    </submittedName>
</protein>
<dbReference type="NCBIfam" id="TIGR03709">
    <property type="entry name" value="PPK2_rel_1"/>
    <property type="match status" value="1"/>
</dbReference>
<dbReference type="RefSeq" id="WP_094905953.1">
    <property type="nucleotide sequence ID" value="NZ_NPEZ01000001.1"/>
</dbReference>
<feature type="domain" description="Polyphosphate kinase-2-related" evidence="3">
    <location>
        <begin position="42"/>
        <end position="260"/>
    </location>
</feature>
<comment type="caution">
    <text evidence="4">The sequence shown here is derived from an EMBL/GenBank/DDBJ whole genome shotgun (WGS) entry which is preliminary data.</text>
</comment>
<gene>
    <name evidence="4" type="ORF">CFN03_04625</name>
</gene>
<dbReference type="PANTHER" id="PTHR34383">
    <property type="entry name" value="POLYPHOSPHATE:AMP PHOSPHOTRANSFERASE-RELATED"/>
    <property type="match status" value="1"/>
</dbReference>
<dbReference type="Pfam" id="PF03976">
    <property type="entry name" value="PPK2"/>
    <property type="match status" value="1"/>
</dbReference>
<proteinExistence type="predicted"/>
<evidence type="ECO:0000313" key="4">
    <source>
        <dbReference type="EMBL" id="OZT78566.1"/>
    </source>
</evidence>
<dbReference type="PIRSF" id="PIRSF028756">
    <property type="entry name" value="PPK2_prd"/>
    <property type="match status" value="1"/>
</dbReference>
<dbReference type="EMBL" id="NPEZ01000001">
    <property type="protein sequence ID" value="OZT78566.1"/>
    <property type="molecule type" value="Genomic_DNA"/>
</dbReference>
<evidence type="ECO:0000256" key="2">
    <source>
        <dbReference type="ARBA" id="ARBA00022777"/>
    </source>
</evidence>
<reference evidence="4 5" key="1">
    <citation type="submission" date="2017-07" db="EMBL/GenBank/DDBJ databases">
        <title>Shotgun whole genome sequences of three halophilic bacterial isolates.</title>
        <authorList>
            <person name="Pozzo T."/>
            <person name="Higdon S.M."/>
            <person name="Quillaguaman J."/>
        </authorList>
    </citation>
    <scope>NUCLEOTIDE SEQUENCE [LARGE SCALE GENOMIC DNA]</scope>
    <source>
        <strain evidence="4 5">BU-1</strain>
    </source>
</reference>
<organism evidence="4 5">
    <name type="scientific">Salinicoccus roseus</name>
    <dbReference type="NCBI Taxonomy" id="45670"/>
    <lineage>
        <taxon>Bacteria</taxon>
        <taxon>Bacillati</taxon>
        <taxon>Bacillota</taxon>
        <taxon>Bacilli</taxon>
        <taxon>Bacillales</taxon>
        <taxon>Staphylococcaceae</taxon>
        <taxon>Salinicoccus</taxon>
    </lineage>
</organism>
<dbReference type="GO" id="GO:0006797">
    <property type="term" value="P:polyphosphate metabolic process"/>
    <property type="evidence" value="ECO:0007669"/>
    <property type="project" value="InterPro"/>
</dbReference>
<accession>A0A265EAW1</accession>
<evidence type="ECO:0000313" key="5">
    <source>
        <dbReference type="Proteomes" id="UP000216682"/>
    </source>
</evidence>
<evidence type="ECO:0000259" key="3">
    <source>
        <dbReference type="Pfam" id="PF03976"/>
    </source>
</evidence>
<name>A0A265EAW1_9STAP</name>
<dbReference type="InterPro" id="IPR016898">
    <property type="entry name" value="Polyphosphate_phosphotransfera"/>
</dbReference>
<dbReference type="Gene3D" id="3.40.50.300">
    <property type="entry name" value="P-loop containing nucleotide triphosphate hydrolases"/>
    <property type="match status" value="1"/>
</dbReference>
<dbReference type="InterPro" id="IPR027417">
    <property type="entry name" value="P-loop_NTPase"/>
</dbReference>
<dbReference type="AlphaFoldDB" id="A0A265EAW1"/>
<dbReference type="InterPro" id="IPR022488">
    <property type="entry name" value="PPK2-related"/>
</dbReference>